<comment type="caution">
    <text evidence="8">The sequence shown here is derived from an EMBL/GenBank/DDBJ whole genome shotgun (WGS) entry which is preliminary data.</text>
</comment>
<comment type="subcellular location">
    <subcellularLocation>
        <location evidence="6">Cytoplasm</location>
    </subcellularLocation>
</comment>
<evidence type="ECO:0000259" key="7">
    <source>
        <dbReference type="PROSITE" id="PS51061"/>
    </source>
</evidence>
<evidence type="ECO:0000256" key="4">
    <source>
        <dbReference type="ARBA" id="ARBA00023186"/>
    </source>
</evidence>
<gene>
    <name evidence="6" type="primary">khpB</name>
    <name evidence="6" type="synonym">eloR</name>
    <name evidence="8" type="ORF">B2M26_04765</name>
</gene>
<name>A0A1V4EV59_9BACL</name>
<dbReference type="GO" id="GO:0005737">
    <property type="term" value="C:cytoplasm"/>
    <property type="evidence" value="ECO:0007669"/>
    <property type="project" value="UniProtKB-SubCell"/>
</dbReference>
<dbReference type="PROSITE" id="PS51061">
    <property type="entry name" value="R3H"/>
    <property type="match status" value="1"/>
</dbReference>
<dbReference type="Gene3D" id="3.30.1370.50">
    <property type="entry name" value="R3H-like domain"/>
    <property type="match status" value="1"/>
</dbReference>
<dbReference type="GO" id="GO:0008360">
    <property type="term" value="P:regulation of cell shape"/>
    <property type="evidence" value="ECO:0007669"/>
    <property type="project" value="UniProtKB-KW"/>
</dbReference>
<protein>
    <recommendedName>
        <fullName evidence="6">RNA-binding protein KhpB</fullName>
    </recommendedName>
    <alternativeName>
        <fullName evidence="6">RNA-binding protein EloR</fullName>
    </alternativeName>
</protein>
<dbReference type="Proteomes" id="UP000190229">
    <property type="component" value="Unassembled WGS sequence"/>
</dbReference>
<dbReference type="Pfam" id="PF14804">
    <property type="entry name" value="Jag_N"/>
    <property type="match status" value="1"/>
</dbReference>
<keyword evidence="9" id="KW-1185">Reference proteome</keyword>
<dbReference type="AlphaFoldDB" id="A0A1V4EV59"/>
<dbReference type="GO" id="GO:0071555">
    <property type="term" value="P:cell wall organization"/>
    <property type="evidence" value="ECO:0007669"/>
    <property type="project" value="UniProtKB-KW"/>
</dbReference>
<dbReference type="Gene3D" id="3.30.30.80">
    <property type="entry name" value="probable RNA-binding protein from clostridium symbiosum atcc 14940"/>
    <property type="match status" value="1"/>
</dbReference>
<comment type="similarity">
    <text evidence="6">Belongs to the KhpB RNA-binding protein family.</text>
</comment>
<dbReference type="PANTHER" id="PTHR35800">
    <property type="entry name" value="PROTEIN JAG"/>
    <property type="match status" value="1"/>
</dbReference>
<dbReference type="SUPFAM" id="SSF82708">
    <property type="entry name" value="R3H domain"/>
    <property type="match status" value="1"/>
</dbReference>
<keyword evidence="2 6" id="KW-0694">RNA-binding</keyword>
<dbReference type="SMART" id="SM01245">
    <property type="entry name" value="Jag_N"/>
    <property type="match status" value="1"/>
</dbReference>
<dbReference type="Gene3D" id="3.30.300.20">
    <property type="match status" value="1"/>
</dbReference>
<evidence type="ECO:0000256" key="6">
    <source>
        <dbReference type="HAMAP-Rule" id="MF_00867"/>
    </source>
</evidence>
<dbReference type="InterPro" id="IPR038247">
    <property type="entry name" value="Jag_N_dom_sf"/>
</dbReference>
<reference evidence="8 9" key="1">
    <citation type="submission" date="2017-02" db="EMBL/GenBank/DDBJ databases">
        <title>Draft genome of Acidibacillus ferrooxidans Huett2.</title>
        <authorList>
            <person name="Schopf S."/>
        </authorList>
    </citation>
    <scope>NUCLEOTIDE SEQUENCE [LARGE SCALE GENOMIC DNA]</scope>
    <source>
        <strain evidence="8 9">Huett2</strain>
    </source>
</reference>
<dbReference type="GO" id="GO:0003723">
    <property type="term" value="F:RNA binding"/>
    <property type="evidence" value="ECO:0007669"/>
    <property type="project" value="UniProtKB-UniRule"/>
</dbReference>
<dbReference type="InterPro" id="IPR034079">
    <property type="entry name" value="R3H_KhpB"/>
</dbReference>
<dbReference type="HAMAP" id="MF_00867">
    <property type="entry name" value="KhpB"/>
    <property type="match status" value="1"/>
</dbReference>
<proteinExistence type="inferred from homology"/>
<comment type="domain">
    <text evidence="6">Has an N-terminal Jag-N domain and 2 RNA-binding domains (KH and R3H).</text>
</comment>
<feature type="domain" description="R3H" evidence="7">
    <location>
        <begin position="140"/>
        <end position="206"/>
    </location>
</feature>
<dbReference type="CDD" id="cd02414">
    <property type="entry name" value="KH-II_Jag"/>
    <property type="match status" value="1"/>
</dbReference>
<evidence type="ECO:0000256" key="3">
    <source>
        <dbReference type="ARBA" id="ARBA00022960"/>
    </source>
</evidence>
<organism evidence="8 9">
    <name type="scientific">Ferroacidibacillus organovorans</name>
    <dbReference type="NCBI Taxonomy" id="1765683"/>
    <lineage>
        <taxon>Bacteria</taxon>
        <taxon>Bacillati</taxon>
        <taxon>Bacillota</taxon>
        <taxon>Bacilli</taxon>
        <taxon>Bacillales</taxon>
        <taxon>Alicyclobacillaceae</taxon>
        <taxon>Ferroacidibacillus</taxon>
    </lineage>
</organism>
<dbReference type="InterPro" id="IPR036867">
    <property type="entry name" value="R3H_dom_sf"/>
</dbReference>
<keyword evidence="4 6" id="KW-0143">Chaperone</keyword>
<comment type="caution">
    <text evidence="6">Lacks conserved residue(s) required for the propagation of feature annotation.</text>
</comment>
<evidence type="ECO:0000313" key="8">
    <source>
        <dbReference type="EMBL" id="OPG16816.1"/>
    </source>
</evidence>
<sequence>MMRQLTVTAKTVEGAIVQALQEFNTTRDKVDVVILQAPSRGIFGLGARPATVQVTRIVDPVWEAEQFLRELMLAMRYVVTVSVEKKGTDVYMEIKGDNVGNLIGRHGQTLDSLELLVQTVASRNNDRYLRFHLDIEGYRERREQTLIQLANRIADKSLVLKREFVLDPMPAHERKIIHLALERRADVRTESRGTDPKRTVVVIPLSEVASIPNQSKGI</sequence>
<evidence type="ECO:0000256" key="1">
    <source>
        <dbReference type="ARBA" id="ARBA00022490"/>
    </source>
</evidence>
<dbReference type="InterPro" id="IPR001374">
    <property type="entry name" value="R3H_dom"/>
</dbReference>
<comment type="function">
    <text evidence="6">A probable RNA chaperone. Forms a complex with KhpA which binds to cellular RNA and controls its expression. Plays a role in peptidoglycan (PG) homeostasis and cell length regulation.</text>
</comment>
<keyword evidence="3 6" id="KW-0133">Cell shape</keyword>
<evidence type="ECO:0000256" key="5">
    <source>
        <dbReference type="ARBA" id="ARBA00023316"/>
    </source>
</evidence>
<dbReference type="InterPro" id="IPR038008">
    <property type="entry name" value="Jag_KH"/>
</dbReference>
<dbReference type="EMBL" id="MWPS01000013">
    <property type="protein sequence ID" value="OPG16816.1"/>
    <property type="molecule type" value="Genomic_DNA"/>
</dbReference>
<keyword evidence="5 6" id="KW-0961">Cell wall biogenesis/degradation</keyword>
<dbReference type="NCBIfam" id="NF041568">
    <property type="entry name" value="Jag_EloR"/>
    <property type="match status" value="1"/>
</dbReference>
<dbReference type="Pfam" id="PF13083">
    <property type="entry name" value="KH_KhpA-B"/>
    <property type="match status" value="1"/>
</dbReference>
<evidence type="ECO:0000313" key="9">
    <source>
        <dbReference type="Proteomes" id="UP000190229"/>
    </source>
</evidence>
<comment type="subunit">
    <text evidence="6">Forms a complex with KhpA.</text>
</comment>
<dbReference type="Pfam" id="PF01424">
    <property type="entry name" value="R3H"/>
    <property type="match status" value="1"/>
</dbReference>
<dbReference type="InterPro" id="IPR032782">
    <property type="entry name" value="KhpB_N"/>
</dbReference>
<keyword evidence="1 6" id="KW-0963">Cytoplasm</keyword>
<dbReference type="InterPro" id="IPR015946">
    <property type="entry name" value="KH_dom-like_a/b"/>
</dbReference>
<dbReference type="GO" id="GO:0009252">
    <property type="term" value="P:peptidoglycan biosynthetic process"/>
    <property type="evidence" value="ECO:0007669"/>
    <property type="project" value="UniProtKB-UniRule"/>
</dbReference>
<evidence type="ECO:0000256" key="2">
    <source>
        <dbReference type="ARBA" id="ARBA00022884"/>
    </source>
</evidence>
<dbReference type="SMART" id="SM00393">
    <property type="entry name" value="R3H"/>
    <property type="match status" value="1"/>
</dbReference>
<dbReference type="InterPro" id="IPR039247">
    <property type="entry name" value="KhpB"/>
</dbReference>
<accession>A0A1V4EV59</accession>
<dbReference type="PANTHER" id="PTHR35800:SF1">
    <property type="entry name" value="RNA-BINDING PROTEIN KHPB"/>
    <property type="match status" value="1"/>
</dbReference>
<dbReference type="CDD" id="cd02644">
    <property type="entry name" value="R3H_jag"/>
    <property type="match status" value="1"/>
</dbReference>